<protein>
    <recommendedName>
        <fullName evidence="4">Carboxypeptidase regulatory-like domain-containing protein</fullName>
    </recommendedName>
</protein>
<dbReference type="EMBL" id="AP018112">
    <property type="protein sequence ID" value="BAX62378.1"/>
    <property type="molecule type" value="Genomic_DNA"/>
</dbReference>
<dbReference type="GO" id="GO:0030246">
    <property type="term" value="F:carbohydrate binding"/>
    <property type="evidence" value="ECO:0007669"/>
    <property type="project" value="InterPro"/>
</dbReference>
<evidence type="ECO:0000256" key="1">
    <source>
        <dbReference type="SAM" id="SignalP"/>
    </source>
</evidence>
<dbReference type="Proteomes" id="UP000218432">
    <property type="component" value="Chromosome 2"/>
</dbReference>
<feature type="chain" id="PRO_5013141249" description="Carboxypeptidase regulatory-like domain-containing protein" evidence="1">
    <location>
        <begin position="21"/>
        <end position="142"/>
    </location>
</feature>
<dbReference type="AlphaFoldDB" id="A0A1Y1BVQ3"/>
<proteinExistence type="predicted"/>
<evidence type="ECO:0008006" key="4">
    <source>
        <dbReference type="Google" id="ProtNLM"/>
    </source>
</evidence>
<evidence type="ECO:0000313" key="2">
    <source>
        <dbReference type="EMBL" id="BAX62378.1"/>
    </source>
</evidence>
<reference evidence="2 3" key="1">
    <citation type="journal article" date="2017" name="Genome Announc.">
        <title>Complete Genome Sequence of Burkholderia stabilis FERMP-21014.</title>
        <authorList>
            <person name="Konishi K."/>
            <person name="Kumagai T."/>
            <person name="Sakasegawa S."/>
            <person name="Tamura T."/>
        </authorList>
    </citation>
    <scope>NUCLEOTIDE SEQUENCE [LARGE SCALE GENOMIC DNA]</scope>
    <source>
        <strain evidence="2 3">FERMP-21014</strain>
    </source>
</reference>
<evidence type="ECO:0000313" key="3">
    <source>
        <dbReference type="Proteomes" id="UP000218432"/>
    </source>
</evidence>
<keyword evidence="1" id="KW-0732">Signal</keyword>
<organism evidence="2 3">
    <name type="scientific">Burkholderia stabilis</name>
    <dbReference type="NCBI Taxonomy" id="95485"/>
    <lineage>
        <taxon>Bacteria</taxon>
        <taxon>Pseudomonadati</taxon>
        <taxon>Pseudomonadota</taxon>
        <taxon>Betaproteobacteria</taxon>
        <taxon>Burkholderiales</taxon>
        <taxon>Burkholderiaceae</taxon>
        <taxon>Burkholderia</taxon>
        <taxon>Burkholderia cepacia complex</taxon>
    </lineage>
</organism>
<accession>A0A1Y1BVQ3</accession>
<dbReference type="InterPro" id="IPR013784">
    <property type="entry name" value="Carb-bd-like_fold"/>
</dbReference>
<dbReference type="RefSeq" id="WP_231944073.1">
    <property type="nucleotide sequence ID" value="NZ_AP018112.1"/>
</dbReference>
<dbReference type="SUPFAM" id="SSF49452">
    <property type="entry name" value="Starch-binding domain-like"/>
    <property type="match status" value="1"/>
</dbReference>
<gene>
    <name evidence="2" type="ORF">BSFP_052450</name>
</gene>
<sequence>MKTSASLMLAFLLSATLAGIAPVAADDNLPPMRHTDQVTYLSGGIGLDQSVAIKGAMRDYALVLTFVRRARSGNEYLSDVLVTITDMKGNTVLETPSDGPFMLANLKNGRYAINASYNGQSERYIVEVSASRHARHTFIWFM</sequence>
<name>A0A1Y1BVQ3_9BURK</name>
<feature type="signal peptide" evidence="1">
    <location>
        <begin position="1"/>
        <end position="20"/>
    </location>
</feature>